<feature type="domain" description="ABC transporter" evidence="3">
    <location>
        <begin position="22"/>
        <end position="233"/>
    </location>
</feature>
<dbReference type="GO" id="GO:0016887">
    <property type="term" value="F:ATP hydrolysis activity"/>
    <property type="evidence" value="ECO:0007669"/>
    <property type="project" value="InterPro"/>
</dbReference>
<dbReference type="Gene3D" id="3.40.50.300">
    <property type="entry name" value="P-loop containing nucleotide triphosphate hydrolases"/>
    <property type="match status" value="1"/>
</dbReference>
<keyword evidence="5" id="KW-1185">Reference proteome</keyword>
<proteinExistence type="predicted"/>
<dbReference type="PANTHER" id="PTHR43119">
    <property type="entry name" value="ABC TRANSPORT PROTEIN ATP-BINDING COMPONENT-RELATED"/>
    <property type="match status" value="1"/>
</dbReference>
<reference evidence="4 5" key="1">
    <citation type="submission" date="2017-11" db="EMBL/GenBank/DDBJ databases">
        <title>Complete genome of a free-living desiccation-tolerant cyanobacterium and its photosynthetic adaptation to extreme terrestrial habitat.</title>
        <authorList>
            <person name="Shang J."/>
        </authorList>
    </citation>
    <scope>NUCLEOTIDE SEQUENCE [LARGE SCALE GENOMIC DNA]</scope>
    <source>
        <strain evidence="4 5">CCNUN1</strain>
    </source>
</reference>
<dbReference type="InterPro" id="IPR003593">
    <property type="entry name" value="AAA+_ATPase"/>
</dbReference>
<accession>A0A2K8T404</accession>
<dbReference type="GO" id="GO:0005524">
    <property type="term" value="F:ATP binding"/>
    <property type="evidence" value="ECO:0007669"/>
    <property type="project" value="UniProtKB-KW"/>
</dbReference>
<dbReference type="CDD" id="cd00267">
    <property type="entry name" value="ABC_ATPase"/>
    <property type="match status" value="1"/>
</dbReference>
<dbReference type="Proteomes" id="UP000232003">
    <property type="component" value="Chromosome"/>
</dbReference>
<evidence type="ECO:0000256" key="2">
    <source>
        <dbReference type="ARBA" id="ARBA00022840"/>
    </source>
</evidence>
<dbReference type="EMBL" id="CP024785">
    <property type="protein sequence ID" value="AUB41735.1"/>
    <property type="molecule type" value="Genomic_DNA"/>
</dbReference>
<evidence type="ECO:0000256" key="1">
    <source>
        <dbReference type="ARBA" id="ARBA00022741"/>
    </source>
</evidence>
<gene>
    <name evidence="4" type="ORF">COO91_07799</name>
</gene>
<dbReference type="AlphaFoldDB" id="A0A2K8T404"/>
<protein>
    <submittedName>
        <fullName evidence="4">ABC.X2.A, putative ABC transport system ATP-binding protein</fullName>
    </submittedName>
</protein>
<keyword evidence="1" id="KW-0547">Nucleotide-binding</keyword>
<dbReference type="SUPFAM" id="SSF52540">
    <property type="entry name" value="P-loop containing nucleoside triphosphate hydrolases"/>
    <property type="match status" value="1"/>
</dbReference>
<dbReference type="PROSITE" id="PS50893">
    <property type="entry name" value="ABC_TRANSPORTER_2"/>
    <property type="match status" value="1"/>
</dbReference>
<dbReference type="SMART" id="SM00382">
    <property type="entry name" value="AAA"/>
    <property type="match status" value="1"/>
</dbReference>
<dbReference type="OrthoDB" id="422644at2"/>
<dbReference type="InterPro" id="IPR027417">
    <property type="entry name" value="P-loop_NTPase"/>
</dbReference>
<dbReference type="InterPro" id="IPR003439">
    <property type="entry name" value="ABC_transporter-like_ATP-bd"/>
</dbReference>
<keyword evidence="2 4" id="KW-0067">ATP-binding</keyword>
<dbReference type="RefSeq" id="WP_100902048.1">
    <property type="nucleotide sequence ID" value="NZ_CAWNNC010000001.1"/>
</dbReference>
<dbReference type="Pfam" id="PF00005">
    <property type="entry name" value="ABC_tran"/>
    <property type="match status" value="1"/>
</dbReference>
<organism evidence="4 5">
    <name type="scientific">Nostoc flagelliforme CCNUN1</name>
    <dbReference type="NCBI Taxonomy" id="2038116"/>
    <lineage>
        <taxon>Bacteria</taxon>
        <taxon>Bacillati</taxon>
        <taxon>Cyanobacteriota</taxon>
        <taxon>Cyanophyceae</taxon>
        <taxon>Nostocales</taxon>
        <taxon>Nostocaceae</taxon>
        <taxon>Nostoc</taxon>
    </lineage>
</organism>
<dbReference type="PANTHER" id="PTHR43119:SF1">
    <property type="entry name" value="ABC TRANSPORTER DOMAIN-CONTAINING PROTEIN"/>
    <property type="match status" value="1"/>
</dbReference>
<name>A0A2K8T404_9NOSO</name>
<dbReference type="KEGG" id="nfl:COO91_07799"/>
<sequence length="233" mass="26357">MKDQLIKSQSLKLEFSPNNPILSVQDLGRRLEKQWVWSHLSFQLFPGEQVAVVGASGSGKSLLLRALAGLEPVQAGQIIFQGQPINSWFMPSYRSEIIYLHQRPALWEGTVESNLQQVYRLAVHRHQVYNSQLILDYLHLLHKTADFLQRPISAISGGEAQIVAFLRALQLSPKVLLLDEPTASLDAGTSKSLEALVTVWQNEDPQRAYLWTSHDPTQLSRITNRQITLKEKN</sequence>
<evidence type="ECO:0000259" key="3">
    <source>
        <dbReference type="PROSITE" id="PS50893"/>
    </source>
</evidence>
<evidence type="ECO:0000313" key="5">
    <source>
        <dbReference type="Proteomes" id="UP000232003"/>
    </source>
</evidence>
<evidence type="ECO:0000313" key="4">
    <source>
        <dbReference type="EMBL" id="AUB41735.1"/>
    </source>
</evidence>